<dbReference type="RefSeq" id="XP_024730101.1">
    <property type="nucleotide sequence ID" value="XM_024870891.1"/>
</dbReference>
<dbReference type="SUPFAM" id="SSF53335">
    <property type="entry name" value="S-adenosyl-L-methionine-dependent methyltransferases"/>
    <property type="match status" value="1"/>
</dbReference>
<evidence type="ECO:0000256" key="1">
    <source>
        <dbReference type="SAM" id="MobiDB-lite"/>
    </source>
</evidence>
<name>A0A2J6SQZ6_9HELO</name>
<dbReference type="PANTHER" id="PTHR43591">
    <property type="entry name" value="METHYLTRANSFERASE"/>
    <property type="match status" value="1"/>
</dbReference>
<dbReference type="CDD" id="cd02440">
    <property type="entry name" value="AdoMet_MTases"/>
    <property type="match status" value="1"/>
</dbReference>
<dbReference type="PANTHER" id="PTHR43591:SF102">
    <property type="entry name" value="S-ADENOSYL-L-METHIONINE-DEPENDENT METHYLTRANSFERASE"/>
    <property type="match status" value="1"/>
</dbReference>
<dbReference type="EMBL" id="KZ613892">
    <property type="protein sequence ID" value="PMD53197.1"/>
    <property type="molecule type" value="Genomic_DNA"/>
</dbReference>
<dbReference type="OrthoDB" id="2013972at2759"/>
<dbReference type="AlphaFoldDB" id="A0A2J6SQZ6"/>
<sequence length="432" mass="48361">MDRSPSDSDSRVFHTTFSRPNEMDSTTETVANGTSPIPDLDAYADAPPFVTEHEPASTLTLADGSSTTGSSISNQALEADSVGPASSDGDSKAQSPNYAASSVPSLRSHVFNFVVEQGRTFHRYREGKYPLPNDNREQERLDFQHYFMLILLDGKLQLSPVGEPQNVLDIGTGTGIWAIEFADRHPTSNVIGTDLSPIQPDFVPKNCFFEIDDAEDDWIFSERFDFIHMRGMMTCFADPKSVMQKAYDQLAPGGYLEMQDGIFPLQCHDDTLAGTALDQWGRACVEAGEVMGRAWTNARYYKRWMEEIGFEEVKEKIFEVPTSSWPRGKKVKELGLWFHENMMDSLGASKVLLNKALAYQPDEVELLLMEVRKNLKNKGVHAYMPLYITYGRKPVNGGSQQDHTELQQHKVDVSQQNEAIDISQDSDSIAAY</sequence>
<feature type="region of interest" description="Disordered" evidence="1">
    <location>
        <begin position="79"/>
        <end position="100"/>
    </location>
</feature>
<keyword evidence="2" id="KW-0808">Transferase</keyword>
<feature type="compositionally biased region" description="Basic and acidic residues" evidence="1">
    <location>
        <begin position="1"/>
        <end position="12"/>
    </location>
</feature>
<dbReference type="Pfam" id="PF13489">
    <property type="entry name" value="Methyltransf_23"/>
    <property type="match status" value="1"/>
</dbReference>
<dbReference type="Gene3D" id="3.40.50.150">
    <property type="entry name" value="Vaccinia Virus protein VP39"/>
    <property type="match status" value="1"/>
</dbReference>
<dbReference type="InterPro" id="IPR029063">
    <property type="entry name" value="SAM-dependent_MTases_sf"/>
</dbReference>
<accession>A0A2J6SQZ6</accession>
<evidence type="ECO:0000313" key="2">
    <source>
        <dbReference type="EMBL" id="PMD53197.1"/>
    </source>
</evidence>
<feature type="region of interest" description="Disordered" evidence="1">
    <location>
        <begin position="1"/>
        <end position="55"/>
    </location>
</feature>
<proteinExistence type="predicted"/>
<evidence type="ECO:0000313" key="3">
    <source>
        <dbReference type="Proteomes" id="UP000235371"/>
    </source>
</evidence>
<keyword evidence="3" id="KW-1185">Reference proteome</keyword>
<gene>
    <name evidence="2" type="ORF">K444DRAFT_186386</name>
</gene>
<reference evidence="2 3" key="1">
    <citation type="submission" date="2016-04" db="EMBL/GenBank/DDBJ databases">
        <title>A degradative enzymes factory behind the ericoid mycorrhizal symbiosis.</title>
        <authorList>
            <consortium name="DOE Joint Genome Institute"/>
            <person name="Martino E."/>
            <person name="Morin E."/>
            <person name="Grelet G."/>
            <person name="Kuo A."/>
            <person name="Kohler A."/>
            <person name="Daghino S."/>
            <person name="Barry K."/>
            <person name="Choi C."/>
            <person name="Cichocki N."/>
            <person name="Clum A."/>
            <person name="Copeland A."/>
            <person name="Hainaut M."/>
            <person name="Haridas S."/>
            <person name="Labutti K."/>
            <person name="Lindquist E."/>
            <person name="Lipzen A."/>
            <person name="Khouja H.-R."/>
            <person name="Murat C."/>
            <person name="Ohm R."/>
            <person name="Olson A."/>
            <person name="Spatafora J."/>
            <person name="Veneault-Fourrey C."/>
            <person name="Henrissat B."/>
            <person name="Grigoriev I."/>
            <person name="Martin F."/>
            <person name="Perotto S."/>
        </authorList>
    </citation>
    <scope>NUCLEOTIDE SEQUENCE [LARGE SCALE GENOMIC DNA]</scope>
    <source>
        <strain evidence="2 3">E</strain>
    </source>
</reference>
<dbReference type="InParanoid" id="A0A2J6SQZ6"/>
<dbReference type="Proteomes" id="UP000235371">
    <property type="component" value="Unassembled WGS sequence"/>
</dbReference>
<keyword evidence="2" id="KW-0489">Methyltransferase</keyword>
<dbReference type="GO" id="GO:0032259">
    <property type="term" value="P:methylation"/>
    <property type="evidence" value="ECO:0007669"/>
    <property type="project" value="UniProtKB-KW"/>
</dbReference>
<dbReference type="GO" id="GO:0008168">
    <property type="term" value="F:methyltransferase activity"/>
    <property type="evidence" value="ECO:0007669"/>
    <property type="project" value="UniProtKB-KW"/>
</dbReference>
<protein>
    <submittedName>
        <fullName evidence="2">S-adenosyl-L-methionine-dependent methyltransferase</fullName>
    </submittedName>
</protein>
<feature type="compositionally biased region" description="Polar residues" evidence="1">
    <location>
        <begin position="13"/>
        <end position="35"/>
    </location>
</feature>
<dbReference type="GeneID" id="36578973"/>
<organism evidence="2 3">
    <name type="scientific">Hyaloscypha bicolor E</name>
    <dbReference type="NCBI Taxonomy" id="1095630"/>
    <lineage>
        <taxon>Eukaryota</taxon>
        <taxon>Fungi</taxon>
        <taxon>Dikarya</taxon>
        <taxon>Ascomycota</taxon>
        <taxon>Pezizomycotina</taxon>
        <taxon>Leotiomycetes</taxon>
        <taxon>Helotiales</taxon>
        <taxon>Hyaloscyphaceae</taxon>
        <taxon>Hyaloscypha</taxon>
        <taxon>Hyaloscypha bicolor</taxon>
    </lineage>
</organism>
<dbReference type="STRING" id="1095630.A0A2J6SQZ6"/>